<feature type="compositionally biased region" description="Low complexity" evidence="14">
    <location>
        <begin position="72"/>
        <end position="102"/>
    </location>
</feature>
<evidence type="ECO:0000313" key="17">
    <source>
        <dbReference type="EMBL" id="KAJ1080241.1"/>
    </source>
</evidence>
<feature type="transmembrane region" description="Helical" evidence="15">
    <location>
        <begin position="522"/>
        <end position="542"/>
    </location>
</feature>
<dbReference type="GO" id="GO:0008028">
    <property type="term" value="F:monocarboxylic acid transmembrane transporter activity"/>
    <property type="evidence" value="ECO:0007669"/>
    <property type="project" value="TreeGrafter"/>
</dbReference>
<evidence type="ECO:0000256" key="7">
    <source>
        <dbReference type="ARBA" id="ARBA00022847"/>
    </source>
</evidence>
<evidence type="ECO:0000256" key="9">
    <source>
        <dbReference type="ARBA" id="ARBA00023034"/>
    </source>
</evidence>
<keyword evidence="8 15" id="KW-1133">Transmembrane helix</keyword>
<evidence type="ECO:0000256" key="6">
    <source>
        <dbReference type="ARBA" id="ARBA00022692"/>
    </source>
</evidence>
<evidence type="ECO:0000256" key="14">
    <source>
        <dbReference type="SAM" id="MobiDB-lite"/>
    </source>
</evidence>
<gene>
    <name evidence="17" type="ORF">NDU88_000460</name>
</gene>
<dbReference type="GO" id="GO:0015293">
    <property type="term" value="F:symporter activity"/>
    <property type="evidence" value="ECO:0007669"/>
    <property type="project" value="UniProtKB-KW"/>
</dbReference>
<dbReference type="InterPro" id="IPR020846">
    <property type="entry name" value="MFS_dom"/>
</dbReference>
<feature type="transmembrane region" description="Helical" evidence="15">
    <location>
        <begin position="554"/>
        <end position="575"/>
    </location>
</feature>
<feature type="transmembrane region" description="Helical" evidence="15">
    <location>
        <begin position="464"/>
        <end position="482"/>
    </location>
</feature>
<dbReference type="InterPro" id="IPR048233">
    <property type="entry name" value="MFS_MCT_13"/>
</dbReference>
<keyword evidence="9" id="KW-0333">Golgi apparatus</keyword>
<dbReference type="PANTHER" id="PTHR11360:SF19">
    <property type="entry name" value="MONOCARBOXYLATE TRANSPORTER 13"/>
    <property type="match status" value="1"/>
</dbReference>
<dbReference type="Proteomes" id="UP001066276">
    <property type="component" value="Chromosome 12"/>
</dbReference>
<dbReference type="AlphaFoldDB" id="A0AAV7KM43"/>
<evidence type="ECO:0000256" key="13">
    <source>
        <dbReference type="ARBA" id="ARBA00078721"/>
    </source>
</evidence>
<dbReference type="CDD" id="cd17423">
    <property type="entry name" value="MFS_MCT11_13"/>
    <property type="match status" value="1"/>
</dbReference>
<evidence type="ECO:0000256" key="5">
    <source>
        <dbReference type="ARBA" id="ARBA00022475"/>
    </source>
</evidence>
<keyword evidence="5" id="KW-1003">Cell membrane</keyword>
<sequence>MPTKVRGLGRFPSLQGSESVGRASAGARRVPSDQPSLVELCDASCARLSGPSQSEAPPMDRRSPTRPHPLEARPGAAASPPASSAAFSRQHVGVHTSHSGHGLKTEIKGPPGLYLIIPSGASHLAAMEEAKAQSWFITSEASREAYVERRRIVLASREACVERRRRIVLVPAMASRVHPEPPDGGWGWMIVLAAFMQTSLVFGVIRSFGVFFVEFVHHFEELSGRVSWITSIGIAVQQFASPVASALSTRYGARPVVMFGGFLTSLGMFLGSFATGLMHLYLCIGLLSGIGYALVFTPSIGSVARYFKKKRNLATGLAFTGVGISSFVFSPLFQYLVDSYSWRGALIIVSGMTLNLLVCGALLRPLTLKEDVAEAEEVDASRCKQCSVLFGLPLLSHWPFMRYVLAILLINTGYFIPYVHLVAHAQVEGFSEYQSAFLMSAAAVIDICGRLISGWLADRGTFKLQHLLTFWTALTGLSLISVPLGQSYYGLLTISLLYGLGAGAMTPVVFSLVPQIVGIRQLLGGLGLLQMLESVGGLLGAPLSGWLRDLTGNYYASFGTAGAFLLAGCLVLMTLPNFFQCLRKPPFDQPETSKEVNLAKACEELPPKPLFVKNGHVCAIFSETKLEEGPV</sequence>
<feature type="compositionally biased region" description="Basic and acidic residues" evidence="14">
    <location>
        <begin position="58"/>
        <end position="71"/>
    </location>
</feature>
<dbReference type="GO" id="GO:0000139">
    <property type="term" value="C:Golgi membrane"/>
    <property type="evidence" value="ECO:0007669"/>
    <property type="project" value="UniProtKB-SubCell"/>
</dbReference>
<evidence type="ECO:0000256" key="15">
    <source>
        <dbReference type="SAM" id="Phobius"/>
    </source>
</evidence>
<feature type="transmembrane region" description="Helical" evidence="15">
    <location>
        <begin position="313"/>
        <end position="336"/>
    </location>
</feature>
<dbReference type="PANTHER" id="PTHR11360">
    <property type="entry name" value="MONOCARBOXYLATE TRANSPORTER"/>
    <property type="match status" value="1"/>
</dbReference>
<evidence type="ECO:0000256" key="12">
    <source>
        <dbReference type="ARBA" id="ARBA00073869"/>
    </source>
</evidence>
<name>A0AAV7KM43_PLEWA</name>
<feature type="transmembrane region" description="Helical" evidence="15">
    <location>
        <begin position="433"/>
        <end position="452"/>
    </location>
</feature>
<evidence type="ECO:0000313" key="18">
    <source>
        <dbReference type="Proteomes" id="UP001066276"/>
    </source>
</evidence>
<comment type="caution">
    <text evidence="17">The sequence shown here is derived from an EMBL/GenBank/DDBJ whole genome shotgun (WGS) entry which is preliminary data.</text>
</comment>
<accession>A0AAV7KM43</accession>
<evidence type="ECO:0000256" key="11">
    <source>
        <dbReference type="ARBA" id="ARBA00059080"/>
    </source>
</evidence>
<feature type="transmembrane region" description="Helical" evidence="15">
    <location>
        <begin position="342"/>
        <end position="363"/>
    </location>
</feature>
<keyword evidence="4" id="KW-0813">Transport</keyword>
<dbReference type="PROSITE" id="PS50850">
    <property type="entry name" value="MFS"/>
    <property type="match status" value="1"/>
</dbReference>
<feature type="transmembrane region" description="Helical" evidence="15">
    <location>
        <begin position="403"/>
        <end position="421"/>
    </location>
</feature>
<dbReference type="Pfam" id="PF07690">
    <property type="entry name" value="MFS_1"/>
    <property type="match status" value="1"/>
</dbReference>
<keyword evidence="7" id="KW-0769">Symport</keyword>
<evidence type="ECO:0000256" key="1">
    <source>
        <dbReference type="ARBA" id="ARBA00004651"/>
    </source>
</evidence>
<evidence type="ECO:0000259" key="16">
    <source>
        <dbReference type="PROSITE" id="PS50850"/>
    </source>
</evidence>
<reference evidence="17" key="1">
    <citation type="journal article" date="2022" name="bioRxiv">
        <title>Sequencing and chromosome-scale assembly of the giantPleurodeles waltlgenome.</title>
        <authorList>
            <person name="Brown T."/>
            <person name="Elewa A."/>
            <person name="Iarovenko S."/>
            <person name="Subramanian E."/>
            <person name="Araus A.J."/>
            <person name="Petzold A."/>
            <person name="Susuki M."/>
            <person name="Suzuki K.-i.T."/>
            <person name="Hayashi T."/>
            <person name="Toyoda A."/>
            <person name="Oliveira C."/>
            <person name="Osipova E."/>
            <person name="Leigh N.D."/>
            <person name="Simon A."/>
            <person name="Yun M.H."/>
        </authorList>
    </citation>
    <scope>NUCLEOTIDE SEQUENCE</scope>
    <source>
        <strain evidence="17">20211129_DDA</strain>
        <tissue evidence="17">Liver</tissue>
    </source>
</reference>
<organism evidence="17 18">
    <name type="scientific">Pleurodeles waltl</name>
    <name type="common">Iberian ribbed newt</name>
    <dbReference type="NCBI Taxonomy" id="8319"/>
    <lineage>
        <taxon>Eukaryota</taxon>
        <taxon>Metazoa</taxon>
        <taxon>Chordata</taxon>
        <taxon>Craniata</taxon>
        <taxon>Vertebrata</taxon>
        <taxon>Euteleostomi</taxon>
        <taxon>Amphibia</taxon>
        <taxon>Batrachia</taxon>
        <taxon>Caudata</taxon>
        <taxon>Salamandroidea</taxon>
        <taxon>Salamandridae</taxon>
        <taxon>Pleurodelinae</taxon>
        <taxon>Pleurodeles</taxon>
    </lineage>
</organism>
<proteinExistence type="inferred from homology"/>
<feature type="domain" description="Major facilitator superfamily (MFS) profile" evidence="16">
    <location>
        <begin position="187"/>
        <end position="586"/>
    </location>
</feature>
<feature type="transmembrane region" description="Helical" evidence="15">
    <location>
        <begin position="279"/>
        <end position="301"/>
    </location>
</feature>
<dbReference type="SUPFAM" id="SSF103473">
    <property type="entry name" value="MFS general substrate transporter"/>
    <property type="match status" value="1"/>
</dbReference>
<dbReference type="Gene3D" id="1.20.1250.20">
    <property type="entry name" value="MFS general substrate transporter like domains"/>
    <property type="match status" value="1"/>
</dbReference>
<dbReference type="GO" id="GO:0005886">
    <property type="term" value="C:plasma membrane"/>
    <property type="evidence" value="ECO:0007669"/>
    <property type="project" value="UniProtKB-SubCell"/>
</dbReference>
<evidence type="ECO:0000256" key="8">
    <source>
        <dbReference type="ARBA" id="ARBA00022989"/>
    </source>
</evidence>
<feature type="transmembrane region" description="Helical" evidence="15">
    <location>
        <begin position="225"/>
        <end position="244"/>
    </location>
</feature>
<evidence type="ECO:0000256" key="10">
    <source>
        <dbReference type="ARBA" id="ARBA00023136"/>
    </source>
</evidence>
<comment type="similarity">
    <text evidence="3">Belongs to the major facilitator superfamily. Monocarboxylate porter (TC 2.A.1.13) family.</text>
</comment>
<keyword evidence="18" id="KW-1185">Reference proteome</keyword>
<keyword evidence="6 15" id="KW-0812">Transmembrane</keyword>
<comment type="function">
    <text evidence="11">Proton-linked monocarboxylate transporter. May catalyze the transport of monocarboxylates across the plasma membrane.</text>
</comment>
<feature type="transmembrane region" description="Helical" evidence="15">
    <location>
        <begin position="488"/>
        <end position="510"/>
    </location>
</feature>
<evidence type="ECO:0000256" key="2">
    <source>
        <dbReference type="ARBA" id="ARBA00004653"/>
    </source>
</evidence>
<feature type="region of interest" description="Disordered" evidence="14">
    <location>
        <begin position="1"/>
        <end position="105"/>
    </location>
</feature>
<dbReference type="FunFam" id="1.20.1250.20:FF:000163">
    <property type="entry name" value="Putative monocarboxylate transporter 13"/>
    <property type="match status" value="1"/>
</dbReference>
<evidence type="ECO:0000256" key="3">
    <source>
        <dbReference type="ARBA" id="ARBA00006727"/>
    </source>
</evidence>
<dbReference type="InterPro" id="IPR050327">
    <property type="entry name" value="Proton-linked_MCT"/>
</dbReference>
<evidence type="ECO:0000256" key="4">
    <source>
        <dbReference type="ARBA" id="ARBA00022448"/>
    </source>
</evidence>
<feature type="transmembrane region" description="Helical" evidence="15">
    <location>
        <begin position="186"/>
        <end position="205"/>
    </location>
</feature>
<protein>
    <recommendedName>
        <fullName evidence="12">Monocarboxylate transporter 13</fullName>
    </recommendedName>
    <alternativeName>
        <fullName evidence="13">Solute carrier family 16 member 13</fullName>
    </alternativeName>
</protein>
<dbReference type="InterPro" id="IPR036259">
    <property type="entry name" value="MFS_trans_sf"/>
</dbReference>
<comment type="subcellular location">
    <subcellularLocation>
        <location evidence="1">Cell membrane</location>
        <topology evidence="1">Multi-pass membrane protein</topology>
    </subcellularLocation>
    <subcellularLocation>
        <location evidence="2">Golgi apparatus membrane</location>
        <topology evidence="2">Multi-pass membrane protein</topology>
    </subcellularLocation>
</comment>
<feature type="transmembrane region" description="Helical" evidence="15">
    <location>
        <begin position="256"/>
        <end position="273"/>
    </location>
</feature>
<keyword evidence="10 15" id="KW-0472">Membrane</keyword>
<dbReference type="EMBL" id="JANPWB010000016">
    <property type="protein sequence ID" value="KAJ1080241.1"/>
    <property type="molecule type" value="Genomic_DNA"/>
</dbReference>
<dbReference type="InterPro" id="IPR011701">
    <property type="entry name" value="MFS"/>
</dbReference>